<dbReference type="OrthoDB" id="9808195at2"/>
<evidence type="ECO:0000259" key="4">
    <source>
        <dbReference type="Pfam" id="PF07687"/>
    </source>
</evidence>
<dbReference type="InterPro" id="IPR036264">
    <property type="entry name" value="Bact_exopeptidase_dim_dom"/>
</dbReference>
<keyword evidence="2 5" id="KW-0378">Hydrolase</keyword>
<feature type="binding site" evidence="3">
    <location>
        <position position="126"/>
    </location>
    <ligand>
        <name>Zn(2+)</name>
        <dbReference type="ChEBI" id="CHEBI:29105"/>
        <label>2</label>
    </ligand>
</feature>
<dbReference type="Gene3D" id="3.40.630.10">
    <property type="entry name" value="Zn peptidases"/>
    <property type="match status" value="1"/>
</dbReference>
<evidence type="ECO:0000256" key="2">
    <source>
        <dbReference type="ARBA" id="ARBA00022801"/>
    </source>
</evidence>
<comment type="similarity">
    <text evidence="1">Belongs to the peptidase M20 family.</text>
</comment>
<dbReference type="InterPro" id="IPR011650">
    <property type="entry name" value="Peptidase_M20_dimer"/>
</dbReference>
<dbReference type="NCBIfam" id="TIGR01879">
    <property type="entry name" value="hydantase"/>
    <property type="match status" value="1"/>
</dbReference>
<dbReference type="AlphaFoldDB" id="A0A3N9U6R1"/>
<proteinExistence type="inferred from homology"/>
<comment type="cofactor">
    <cofactor evidence="3">
        <name>Zn(2+)</name>
        <dbReference type="ChEBI" id="CHEBI:29105"/>
    </cofactor>
    <text evidence="3">Binds 2 Zn(2+) ions per subunit.</text>
</comment>
<dbReference type="SUPFAM" id="SSF55031">
    <property type="entry name" value="Bacterial exopeptidase dimerisation domain"/>
    <property type="match status" value="1"/>
</dbReference>
<protein>
    <submittedName>
        <fullName evidence="5">Zn-dependent hydrolase</fullName>
    </submittedName>
</protein>
<keyword evidence="3" id="KW-0862">Zinc</keyword>
<feature type="binding site" evidence="3">
    <location>
        <position position="91"/>
    </location>
    <ligand>
        <name>Zn(2+)</name>
        <dbReference type="ChEBI" id="CHEBI:29105"/>
        <label>1</label>
    </ligand>
</feature>
<gene>
    <name evidence="5" type="ORF">EBB45_18300</name>
</gene>
<comment type="caution">
    <text evidence="5">The sequence shown here is derived from an EMBL/GenBank/DDBJ whole genome shotgun (WGS) entry which is preliminary data.</text>
</comment>
<evidence type="ECO:0000313" key="6">
    <source>
        <dbReference type="Proteomes" id="UP000274033"/>
    </source>
</evidence>
<dbReference type="NCBIfam" id="NF006771">
    <property type="entry name" value="PRK09290.1-5"/>
    <property type="match status" value="1"/>
</dbReference>
<dbReference type="SUPFAM" id="SSF53187">
    <property type="entry name" value="Zn-dependent exopeptidases"/>
    <property type="match status" value="1"/>
</dbReference>
<feature type="domain" description="Peptidase M20 dimerisation" evidence="4">
    <location>
        <begin position="209"/>
        <end position="303"/>
    </location>
</feature>
<evidence type="ECO:0000313" key="5">
    <source>
        <dbReference type="EMBL" id="RQW72304.1"/>
    </source>
</evidence>
<dbReference type="RefSeq" id="WP_124766787.1">
    <property type="nucleotide sequence ID" value="NZ_JAFBDY010000029.1"/>
</dbReference>
<reference evidence="5 6" key="1">
    <citation type="journal article" date="2013" name="J. Microbiol.">
        <title>Lysinibacillus chungkukjangi sp. nov., isolated from Chungkukjang, Korean fermented soybean food.</title>
        <authorList>
            <person name="Kim S.J."/>
            <person name="Jang Y.H."/>
            <person name="Hamada M."/>
            <person name="Ahn J.H."/>
            <person name="Weon H.Y."/>
            <person name="Suzuki K."/>
            <person name="Whang K.S."/>
            <person name="Kwon S.W."/>
        </authorList>
    </citation>
    <scope>NUCLEOTIDE SEQUENCE [LARGE SCALE GENOMIC DNA]</scope>
    <source>
        <strain evidence="5 6">MCCC 1A12701</strain>
    </source>
</reference>
<dbReference type="CDD" id="cd03884">
    <property type="entry name" value="M20_bAS"/>
    <property type="match status" value="1"/>
</dbReference>
<evidence type="ECO:0000256" key="1">
    <source>
        <dbReference type="ARBA" id="ARBA00006153"/>
    </source>
</evidence>
<organism evidence="5 6">
    <name type="scientific">Lysinibacillus composti</name>
    <dbReference type="NCBI Taxonomy" id="720633"/>
    <lineage>
        <taxon>Bacteria</taxon>
        <taxon>Bacillati</taxon>
        <taxon>Bacillota</taxon>
        <taxon>Bacilli</taxon>
        <taxon>Bacillales</taxon>
        <taxon>Bacillaceae</taxon>
        <taxon>Lysinibacillus</taxon>
    </lineage>
</organism>
<dbReference type="PIRSF" id="PIRSF001235">
    <property type="entry name" value="Amidase_carbamoylase"/>
    <property type="match status" value="1"/>
</dbReference>
<keyword evidence="6" id="KW-1185">Reference proteome</keyword>
<dbReference type="GO" id="GO:0046872">
    <property type="term" value="F:metal ion binding"/>
    <property type="evidence" value="ECO:0007669"/>
    <property type="project" value="UniProtKB-KW"/>
</dbReference>
<sequence>MKVCNAKRLQETIDTFAQFGKTENNGVTRLCLSNEDLEVRKYFIQCCEELGMTIKIDDMANIYATLPGKKDIPPIVMGSHMDSVEKGGRFDGVLGVITPLEVVRTLRDFNIELDTPITIVNFTNEEGARFDPAMMSSGVLVGKFDKEKMLQSTDKHGTTFGEALDASGFKGEELNRLKEALAFVELHIEQGPVLESEQKDIGVVEGVLGMVCYEITVNGESNHAGTTPMKHRKDPLFLAAELITQLKNELGTLDEELVYTMGRVNVSPNIHTVIPNQVTFTLESRHQDPKVIQQVEEAIRRLPSQAQGCTVSSQKLWGRDTVVFDSIVTDSIQAASEKLGYSSRRMYSGAGHDAQFIASIVPTAMIFVPSVNGRSHCEEELTSYEDCYKGANVLLQTLLALHDHYTSKEAITSNKQ</sequence>
<dbReference type="InterPro" id="IPR002933">
    <property type="entry name" value="Peptidase_M20"/>
</dbReference>
<feature type="binding site" evidence="3">
    <location>
        <position position="80"/>
    </location>
    <ligand>
        <name>Zn(2+)</name>
        <dbReference type="ChEBI" id="CHEBI:29105"/>
        <label>1</label>
    </ligand>
</feature>
<dbReference type="Proteomes" id="UP000274033">
    <property type="component" value="Unassembled WGS sequence"/>
</dbReference>
<dbReference type="EMBL" id="RRCT01000028">
    <property type="protein sequence ID" value="RQW72304.1"/>
    <property type="molecule type" value="Genomic_DNA"/>
</dbReference>
<feature type="binding site" evidence="3">
    <location>
        <position position="187"/>
    </location>
    <ligand>
        <name>Zn(2+)</name>
        <dbReference type="ChEBI" id="CHEBI:29105"/>
        <label>1</label>
    </ligand>
</feature>
<accession>A0A3N9U6R1</accession>
<dbReference type="InterPro" id="IPR010158">
    <property type="entry name" value="Amidase_Cbmase"/>
</dbReference>
<dbReference type="PANTHER" id="PTHR32494:SF5">
    <property type="entry name" value="ALLANTOATE AMIDOHYDROLASE"/>
    <property type="match status" value="1"/>
</dbReference>
<dbReference type="Gene3D" id="3.30.70.360">
    <property type="match status" value="1"/>
</dbReference>
<dbReference type="Pfam" id="PF01546">
    <property type="entry name" value="Peptidase_M20"/>
    <property type="match status" value="1"/>
</dbReference>
<feature type="binding site" evidence="3">
    <location>
        <position position="91"/>
    </location>
    <ligand>
        <name>Zn(2+)</name>
        <dbReference type="ChEBI" id="CHEBI:29105"/>
        <label>2</label>
    </ligand>
</feature>
<dbReference type="PANTHER" id="PTHR32494">
    <property type="entry name" value="ALLANTOATE DEIMINASE-RELATED"/>
    <property type="match status" value="1"/>
</dbReference>
<evidence type="ECO:0000256" key="3">
    <source>
        <dbReference type="PIRSR" id="PIRSR001235-1"/>
    </source>
</evidence>
<dbReference type="GO" id="GO:0016813">
    <property type="term" value="F:hydrolase activity, acting on carbon-nitrogen (but not peptide) bonds, in linear amidines"/>
    <property type="evidence" value="ECO:0007669"/>
    <property type="project" value="InterPro"/>
</dbReference>
<feature type="binding site" evidence="3">
    <location>
        <position position="376"/>
    </location>
    <ligand>
        <name>Zn(2+)</name>
        <dbReference type="ChEBI" id="CHEBI:29105"/>
        <label>2</label>
    </ligand>
</feature>
<dbReference type="Pfam" id="PF07687">
    <property type="entry name" value="M20_dimer"/>
    <property type="match status" value="1"/>
</dbReference>
<keyword evidence="3" id="KW-0479">Metal-binding</keyword>
<name>A0A3N9U6R1_9BACI</name>